<evidence type="ECO:0000256" key="4">
    <source>
        <dbReference type="PROSITE-ProRule" id="PRU00742"/>
    </source>
</evidence>
<dbReference type="SUPFAM" id="SSF52768">
    <property type="entry name" value="Arginase/deacetylase"/>
    <property type="match status" value="1"/>
</dbReference>
<dbReference type="Gene3D" id="3.40.800.10">
    <property type="entry name" value="Ureohydrolase domain"/>
    <property type="match status" value="1"/>
</dbReference>
<reference evidence="5 6" key="1">
    <citation type="submission" date="2019-01" db="EMBL/GenBank/DDBJ databases">
        <title>Bacillus sp. M5HDSG1-1, whole genome shotgun sequence.</title>
        <authorList>
            <person name="Tuo L."/>
        </authorList>
    </citation>
    <scope>NUCLEOTIDE SEQUENCE [LARGE SCALE GENOMIC DNA]</scope>
    <source>
        <strain evidence="5 6">M5HDSG1-1</strain>
    </source>
</reference>
<dbReference type="Proteomes" id="UP000288024">
    <property type="component" value="Unassembled WGS sequence"/>
</dbReference>
<dbReference type="GO" id="GO:0030145">
    <property type="term" value="F:manganese ion binding"/>
    <property type="evidence" value="ECO:0007669"/>
    <property type="project" value="TreeGrafter"/>
</dbReference>
<proteinExistence type="inferred from homology"/>
<keyword evidence="6" id="KW-1185">Reference proteome</keyword>
<dbReference type="InterPro" id="IPR023696">
    <property type="entry name" value="Ureohydrolase_dom_sf"/>
</dbReference>
<gene>
    <name evidence="5" type="ORF">EM808_12950</name>
</gene>
<evidence type="ECO:0000313" key="6">
    <source>
        <dbReference type="Proteomes" id="UP000288024"/>
    </source>
</evidence>
<dbReference type="InterPro" id="IPR006035">
    <property type="entry name" value="Ureohydrolase"/>
</dbReference>
<dbReference type="PANTHER" id="PTHR43782">
    <property type="entry name" value="ARGINASE"/>
    <property type="match status" value="1"/>
</dbReference>
<dbReference type="PANTHER" id="PTHR43782:SF3">
    <property type="entry name" value="ARGINASE"/>
    <property type="match status" value="1"/>
</dbReference>
<comment type="similarity">
    <text evidence="4">Belongs to the arginase family.</text>
</comment>
<protein>
    <submittedName>
        <fullName evidence="5">Arginase family protein</fullName>
    </submittedName>
</protein>
<comment type="caution">
    <text evidence="5">The sequence shown here is derived from an EMBL/GenBank/DDBJ whole genome shotgun (WGS) entry which is preliminary data.</text>
</comment>
<organism evidence="5 6">
    <name type="scientific">Niallia taxi</name>
    <dbReference type="NCBI Taxonomy" id="2499688"/>
    <lineage>
        <taxon>Bacteria</taxon>
        <taxon>Bacillati</taxon>
        <taxon>Bacillota</taxon>
        <taxon>Bacilli</taxon>
        <taxon>Bacillales</taxon>
        <taxon>Bacillaceae</taxon>
        <taxon>Niallia</taxon>
    </lineage>
</organism>
<keyword evidence="3" id="KW-0464">Manganese</keyword>
<dbReference type="GO" id="GO:0004053">
    <property type="term" value="F:arginase activity"/>
    <property type="evidence" value="ECO:0007669"/>
    <property type="project" value="TreeGrafter"/>
</dbReference>
<evidence type="ECO:0000256" key="2">
    <source>
        <dbReference type="ARBA" id="ARBA00022801"/>
    </source>
</evidence>
<evidence type="ECO:0000256" key="1">
    <source>
        <dbReference type="ARBA" id="ARBA00022723"/>
    </source>
</evidence>
<keyword evidence="2" id="KW-0378">Hydrolase</keyword>
<sequence length="309" mass="34430">MESNESLKNKGDNKTLRLLMPQWQGGNNSAYYLGAQLLNWLAPSSDDAFEEVPIDLSAEGLTVEKGIFARSTLLKQVHAAKAILHKHNPDRVVVFGGDCGVELAPFAYLHNRYDGDAAILWIDAHPDVNSPEHFEHHHAHVLANLLGVGDEDFVAEVPKLVDPKNVLYVGLNDGTASEKEVMDRFNLSVVKPEEIVKDSSSVLDWLDNRNVSKVIVHFDLDVLDLREFRSLLIANPDTYSIMVEKTPKGSSIETIIRVLQDVGKAYDIVGLGITEHFPWEAVALANMLTRLPLIGDINKTDKPSYNWIF</sequence>
<dbReference type="RefSeq" id="WP_127738783.1">
    <property type="nucleotide sequence ID" value="NZ_RZTZ01000004.1"/>
</dbReference>
<dbReference type="GO" id="GO:0005829">
    <property type="term" value="C:cytosol"/>
    <property type="evidence" value="ECO:0007669"/>
    <property type="project" value="TreeGrafter"/>
</dbReference>
<dbReference type="CDD" id="cd09999">
    <property type="entry name" value="Arginase-like_1"/>
    <property type="match status" value="1"/>
</dbReference>
<evidence type="ECO:0000256" key="3">
    <source>
        <dbReference type="ARBA" id="ARBA00023211"/>
    </source>
</evidence>
<dbReference type="AlphaFoldDB" id="A0A3S2UFT1"/>
<evidence type="ECO:0000313" key="5">
    <source>
        <dbReference type="EMBL" id="RVT62831.1"/>
    </source>
</evidence>
<name>A0A3S2UFT1_9BACI</name>
<dbReference type="PROSITE" id="PS51409">
    <property type="entry name" value="ARGINASE_2"/>
    <property type="match status" value="1"/>
</dbReference>
<accession>A0A3S2UFT1</accession>
<dbReference type="EMBL" id="RZTZ01000004">
    <property type="protein sequence ID" value="RVT62831.1"/>
    <property type="molecule type" value="Genomic_DNA"/>
</dbReference>
<keyword evidence="1" id="KW-0479">Metal-binding</keyword>
<dbReference type="Pfam" id="PF00491">
    <property type="entry name" value="Arginase"/>
    <property type="match status" value="1"/>
</dbReference>